<evidence type="ECO:0000313" key="2">
    <source>
        <dbReference type="EMBL" id="KAF9485558.1"/>
    </source>
</evidence>
<feature type="compositionally biased region" description="Low complexity" evidence="1">
    <location>
        <begin position="120"/>
        <end position="139"/>
    </location>
</feature>
<feature type="region of interest" description="Disordered" evidence="1">
    <location>
        <begin position="186"/>
        <end position="239"/>
    </location>
</feature>
<dbReference type="AlphaFoldDB" id="A0A9P6D7C8"/>
<dbReference type="EMBL" id="MU155135">
    <property type="protein sequence ID" value="KAF9485558.1"/>
    <property type="molecule type" value="Genomic_DNA"/>
</dbReference>
<gene>
    <name evidence="2" type="ORF">BDN70DRAFT_871226</name>
</gene>
<dbReference type="GO" id="GO:0032299">
    <property type="term" value="C:ribonuclease H2 complex"/>
    <property type="evidence" value="ECO:0007669"/>
    <property type="project" value="InterPro"/>
</dbReference>
<protein>
    <submittedName>
        <fullName evidence="2">Uncharacterized protein</fullName>
    </submittedName>
</protein>
<feature type="compositionally biased region" description="Polar residues" evidence="1">
    <location>
        <begin position="91"/>
        <end position="119"/>
    </location>
</feature>
<feature type="region of interest" description="Disordered" evidence="1">
    <location>
        <begin position="63"/>
        <end position="150"/>
    </location>
</feature>
<evidence type="ECO:0000256" key="1">
    <source>
        <dbReference type="SAM" id="MobiDB-lite"/>
    </source>
</evidence>
<dbReference type="PANTHER" id="PTHR47204">
    <property type="entry name" value="OS02G0168900 PROTEIN"/>
    <property type="match status" value="1"/>
</dbReference>
<dbReference type="PANTHER" id="PTHR47204:SF1">
    <property type="entry name" value="RIBONUCLEASE H2 SUBUNIT C"/>
    <property type="match status" value="1"/>
</dbReference>
<dbReference type="GO" id="GO:0006401">
    <property type="term" value="P:RNA catabolic process"/>
    <property type="evidence" value="ECO:0007669"/>
    <property type="project" value="InterPro"/>
</dbReference>
<dbReference type="Pfam" id="PF08615">
    <property type="entry name" value="RNase_H2_suC"/>
    <property type="match status" value="1"/>
</dbReference>
<name>A0A9P6D7C8_9AGAR</name>
<accession>A0A9P6D7C8</accession>
<keyword evidence="3" id="KW-1185">Reference proteome</keyword>
<organism evidence="2 3">
    <name type="scientific">Pholiota conissans</name>
    <dbReference type="NCBI Taxonomy" id="109636"/>
    <lineage>
        <taxon>Eukaryota</taxon>
        <taxon>Fungi</taxon>
        <taxon>Dikarya</taxon>
        <taxon>Basidiomycota</taxon>
        <taxon>Agaricomycotina</taxon>
        <taxon>Agaricomycetes</taxon>
        <taxon>Agaricomycetidae</taxon>
        <taxon>Agaricales</taxon>
        <taxon>Agaricineae</taxon>
        <taxon>Strophariaceae</taxon>
        <taxon>Pholiota</taxon>
    </lineage>
</organism>
<feature type="compositionally biased region" description="Basic and acidic residues" evidence="1">
    <location>
        <begin position="65"/>
        <end position="79"/>
    </location>
</feature>
<dbReference type="OrthoDB" id="6222486at2759"/>
<dbReference type="Gene3D" id="2.40.128.680">
    <property type="match status" value="1"/>
</dbReference>
<sequence>MPAKELLISLPEKALPQCNPNLMPFHIHYTGPALVSSFLRVKKFEATEVEKDGQEVTEDVVGKTLETKTVDKDSSKDVEMASESQEDAKNPSPSTDSANATPSLSRTDSQSTIAVSESKTPSLLSSASTSSATLASTTPAPGPPPLEDTDKRFVSAFRGRTIHGLTIDLPTGFGGLVMQTENPNQAKAGLADPKTNARVNAEKSSKKGKKKKVEEEAPSTRRRGRLTRSALASSNPTKPIEVVDDEPDEVMADATASTEQSLAVEDMVDAEDATATRYLVPTAQFSSFTLWQPDRVVDKGRDEYYRSITEWISLANEIHRTD</sequence>
<dbReference type="InterPro" id="IPR013924">
    <property type="entry name" value="RNase_H2_suC"/>
</dbReference>
<evidence type="ECO:0000313" key="3">
    <source>
        <dbReference type="Proteomes" id="UP000807469"/>
    </source>
</evidence>
<dbReference type="Proteomes" id="UP000807469">
    <property type="component" value="Unassembled WGS sequence"/>
</dbReference>
<comment type="caution">
    <text evidence="2">The sequence shown here is derived from an EMBL/GenBank/DDBJ whole genome shotgun (WGS) entry which is preliminary data.</text>
</comment>
<proteinExistence type="predicted"/>
<reference evidence="2" key="1">
    <citation type="submission" date="2020-11" db="EMBL/GenBank/DDBJ databases">
        <authorList>
            <consortium name="DOE Joint Genome Institute"/>
            <person name="Ahrendt S."/>
            <person name="Riley R."/>
            <person name="Andreopoulos W."/>
            <person name="Labutti K."/>
            <person name="Pangilinan J."/>
            <person name="Ruiz-Duenas F.J."/>
            <person name="Barrasa J.M."/>
            <person name="Sanchez-Garcia M."/>
            <person name="Camarero S."/>
            <person name="Miyauchi S."/>
            <person name="Serrano A."/>
            <person name="Linde D."/>
            <person name="Babiker R."/>
            <person name="Drula E."/>
            <person name="Ayuso-Fernandez I."/>
            <person name="Pacheco R."/>
            <person name="Padilla G."/>
            <person name="Ferreira P."/>
            <person name="Barriuso J."/>
            <person name="Kellner H."/>
            <person name="Castanera R."/>
            <person name="Alfaro M."/>
            <person name="Ramirez L."/>
            <person name="Pisabarro A.G."/>
            <person name="Kuo A."/>
            <person name="Tritt A."/>
            <person name="Lipzen A."/>
            <person name="He G."/>
            <person name="Yan M."/>
            <person name="Ng V."/>
            <person name="Cullen D."/>
            <person name="Martin F."/>
            <person name="Rosso M.-N."/>
            <person name="Henrissat B."/>
            <person name="Hibbett D."/>
            <person name="Martinez A.T."/>
            <person name="Grigoriev I.V."/>
        </authorList>
    </citation>
    <scope>NUCLEOTIDE SEQUENCE</scope>
    <source>
        <strain evidence="2">CIRM-BRFM 674</strain>
    </source>
</reference>